<dbReference type="Proteomes" id="UP000011566">
    <property type="component" value="Unassembled WGS sequence"/>
</dbReference>
<proteinExistence type="predicted"/>
<dbReference type="RefSeq" id="WP_007692539.1">
    <property type="nucleotide sequence ID" value="NZ_AJRK01000417.1"/>
</dbReference>
<dbReference type="GO" id="GO:0005524">
    <property type="term" value="F:ATP binding"/>
    <property type="evidence" value="ECO:0007669"/>
    <property type="project" value="UniProtKB-KW"/>
</dbReference>
<keyword evidence="6" id="KW-1185">Reference proteome</keyword>
<evidence type="ECO:0000259" key="4">
    <source>
        <dbReference type="PROSITE" id="PS51194"/>
    </source>
</evidence>
<dbReference type="AlphaFoldDB" id="M0M354"/>
<sequence length="777" mass="86526">MSDSQNPDANSLARTYPRYAGQVAHDHTQPAADAETVPAADVLEPGLADRLPHDLYTHQAEALSLLEAGENVCVATSTSSGKTFVYGLHIARQHYRGEDSTALLVYPTKALSRDQKQALDELYATLGLDIDVAVYDGDTPSNERRRIREGSDVVISNFSGVNVYLSDHALWAEFHARLHLVAIDESHSYTGIQGMHVAWVIRRLWRVLDRYDADPQVTLTSATIGNPKEHAESLTAKTVRVVDEDGSPHGEREIVFWDPPTETDENGEEVKRSADEEASDVLAHLADRDLQTLMFTRSRKQTELDARRVRNADEDLVSTGRLDVEAYNAGHGKDTRRQTEDRLKSGKLDGIVSTNALELGIDIGSVDATILTGYPGTRQSFWQQVGRSGRGLSDALGVFVANYDSIDQYILDHPEYILGDTIEDAVVDTTNDPVYARHLLCAAEEIPLTHDDGRWFGDERLERAVEMWRRAGRMVGRLESGVQYDGPHRPQMDISMYATQSEQFEVRIENGDIDMEPIDRVRAYRDFHEGAVHLHKGTEYEIVELNEEGAHPYVLLERTNANYYTRTLSEITIGDLDRQDSRALGNDIVLCYGEATVTVDYYAYKKIEYGRGDGGLQIPTGLDPIEMRTQLVWVAFPDGTMDDLDERTGMDVDPEVLLGGLHAAEHGTIGMAPLELRLDKGDLGGLSQCRHPELDGPVWFVYDGVAGGLGFSRAIFDHYETIATHTRDMIRDCDCDGEDGCPACVMDSNCGDDNSPLHRSMAVELLERTLPERPTHR</sequence>
<dbReference type="GO" id="GO:0006289">
    <property type="term" value="P:nucleotide-excision repair"/>
    <property type="evidence" value="ECO:0007669"/>
    <property type="project" value="TreeGrafter"/>
</dbReference>
<dbReference type="GO" id="GO:0003676">
    <property type="term" value="F:nucleic acid binding"/>
    <property type="evidence" value="ECO:0007669"/>
    <property type="project" value="InterPro"/>
</dbReference>
<dbReference type="PANTHER" id="PTHR47957">
    <property type="entry name" value="ATP-DEPENDENT HELICASE HRQ1"/>
    <property type="match status" value="1"/>
</dbReference>
<organism evidence="5 6">
    <name type="scientific">Halococcus hamelinensis 100A6</name>
    <dbReference type="NCBI Taxonomy" id="1132509"/>
    <lineage>
        <taxon>Archaea</taxon>
        <taxon>Methanobacteriati</taxon>
        <taxon>Methanobacteriota</taxon>
        <taxon>Stenosarchaea group</taxon>
        <taxon>Halobacteria</taxon>
        <taxon>Halobacteriales</taxon>
        <taxon>Halococcaceae</taxon>
        <taxon>Halococcus</taxon>
    </lineage>
</organism>
<dbReference type="InterPro" id="IPR014001">
    <property type="entry name" value="Helicase_ATP-bd"/>
</dbReference>
<dbReference type="Pfam" id="PF00271">
    <property type="entry name" value="Helicase_C"/>
    <property type="match status" value="1"/>
</dbReference>
<feature type="domain" description="Helicase ATP-binding" evidence="3">
    <location>
        <begin position="63"/>
        <end position="242"/>
    </location>
</feature>
<dbReference type="eggNOG" id="arCOG00555">
    <property type="taxonomic scope" value="Archaea"/>
</dbReference>
<name>M0M354_9EURY</name>
<dbReference type="CDD" id="cd17923">
    <property type="entry name" value="DEXHc_Hrq1-like"/>
    <property type="match status" value="1"/>
</dbReference>
<dbReference type="SMART" id="SM00490">
    <property type="entry name" value="HELICc"/>
    <property type="match status" value="1"/>
</dbReference>
<dbReference type="GO" id="GO:0036297">
    <property type="term" value="P:interstrand cross-link repair"/>
    <property type="evidence" value="ECO:0007669"/>
    <property type="project" value="TreeGrafter"/>
</dbReference>
<dbReference type="Pfam" id="PF00270">
    <property type="entry name" value="DEAD"/>
    <property type="match status" value="1"/>
</dbReference>
<protein>
    <submittedName>
        <fullName evidence="5">Putative helicase</fullName>
    </submittedName>
</protein>
<dbReference type="Pfam" id="PF22982">
    <property type="entry name" value="WHD_HRQ1"/>
    <property type="match status" value="1"/>
</dbReference>
<dbReference type="CDD" id="cd18797">
    <property type="entry name" value="SF2_C_Hrq"/>
    <property type="match status" value="1"/>
</dbReference>
<evidence type="ECO:0000259" key="3">
    <source>
        <dbReference type="PROSITE" id="PS51192"/>
    </source>
</evidence>
<comment type="caution">
    <text evidence="5">The sequence shown here is derived from an EMBL/GenBank/DDBJ whole genome shotgun (WGS) entry which is preliminary data.</text>
</comment>
<dbReference type="OrthoDB" id="36796at2157"/>
<dbReference type="InterPro" id="IPR027417">
    <property type="entry name" value="P-loop_NTPase"/>
</dbReference>
<dbReference type="InterPro" id="IPR018973">
    <property type="entry name" value="MZB"/>
</dbReference>
<keyword evidence="5" id="KW-0347">Helicase</keyword>
<dbReference type="PROSITE" id="PS51192">
    <property type="entry name" value="HELICASE_ATP_BIND_1"/>
    <property type="match status" value="1"/>
</dbReference>
<dbReference type="InterPro" id="IPR055227">
    <property type="entry name" value="HRQ1_WHD"/>
</dbReference>
<dbReference type="Pfam" id="PF09369">
    <property type="entry name" value="MZB"/>
    <property type="match status" value="1"/>
</dbReference>
<feature type="domain" description="Helicase C-terminal" evidence="4">
    <location>
        <begin position="277"/>
        <end position="434"/>
    </location>
</feature>
<dbReference type="PATRIC" id="fig|1132509.6.peg.1726"/>
<evidence type="ECO:0000256" key="1">
    <source>
        <dbReference type="ARBA" id="ARBA00022741"/>
    </source>
</evidence>
<dbReference type="SUPFAM" id="SSF52540">
    <property type="entry name" value="P-loop containing nucleoside triphosphate hydrolases"/>
    <property type="match status" value="1"/>
</dbReference>
<evidence type="ECO:0000313" key="6">
    <source>
        <dbReference type="Proteomes" id="UP000011566"/>
    </source>
</evidence>
<keyword evidence="2" id="KW-0067">ATP-binding</keyword>
<dbReference type="Gene3D" id="3.40.50.300">
    <property type="entry name" value="P-loop containing nucleotide triphosphate hydrolases"/>
    <property type="match status" value="2"/>
</dbReference>
<dbReference type="GO" id="GO:0043138">
    <property type="term" value="F:3'-5' DNA helicase activity"/>
    <property type="evidence" value="ECO:0007669"/>
    <property type="project" value="TreeGrafter"/>
</dbReference>
<dbReference type="SMART" id="SM00487">
    <property type="entry name" value="DEXDc"/>
    <property type="match status" value="1"/>
</dbReference>
<gene>
    <name evidence="5" type="ORF">C447_07628</name>
</gene>
<evidence type="ECO:0000313" key="5">
    <source>
        <dbReference type="EMBL" id="EMA39009.1"/>
    </source>
</evidence>
<keyword evidence="1" id="KW-0547">Nucleotide-binding</keyword>
<dbReference type="InterPro" id="IPR001650">
    <property type="entry name" value="Helicase_C-like"/>
</dbReference>
<dbReference type="InterPro" id="IPR011545">
    <property type="entry name" value="DEAD/DEAH_box_helicase_dom"/>
</dbReference>
<accession>M0M354</accession>
<dbReference type="PANTHER" id="PTHR47957:SF3">
    <property type="entry name" value="ATP-DEPENDENT HELICASE HRQ1"/>
    <property type="match status" value="1"/>
</dbReference>
<dbReference type="EMBL" id="AOMB01000022">
    <property type="protein sequence ID" value="EMA39009.1"/>
    <property type="molecule type" value="Genomic_DNA"/>
</dbReference>
<evidence type="ECO:0000256" key="2">
    <source>
        <dbReference type="ARBA" id="ARBA00022840"/>
    </source>
</evidence>
<dbReference type="PROSITE" id="PS51194">
    <property type="entry name" value="HELICASE_CTER"/>
    <property type="match status" value="1"/>
</dbReference>
<keyword evidence="5" id="KW-0378">Hydrolase</keyword>
<reference evidence="5 6" key="1">
    <citation type="journal article" date="2014" name="PLoS Genet.">
        <title>Phylogenetically driven sequencing of extremely halophilic archaea reveals strategies for static and dynamic osmo-response.</title>
        <authorList>
            <person name="Becker E.A."/>
            <person name="Seitzer P.M."/>
            <person name="Tritt A."/>
            <person name="Larsen D."/>
            <person name="Krusor M."/>
            <person name="Yao A.I."/>
            <person name="Wu D."/>
            <person name="Madern D."/>
            <person name="Eisen J.A."/>
            <person name="Darling A.E."/>
            <person name="Facciotti M.T."/>
        </authorList>
    </citation>
    <scope>NUCLEOTIDE SEQUENCE [LARGE SCALE GENOMIC DNA]</scope>
    <source>
        <strain evidence="5 6">100A6</strain>
    </source>
</reference>